<proteinExistence type="predicted"/>
<evidence type="ECO:0000256" key="1">
    <source>
        <dbReference type="SAM" id="Phobius"/>
    </source>
</evidence>
<dbReference type="Proteomes" id="UP000187408">
    <property type="component" value="Unassembled WGS sequence"/>
</dbReference>
<evidence type="ECO:0008006" key="4">
    <source>
        <dbReference type="Google" id="ProtNLM"/>
    </source>
</evidence>
<evidence type="ECO:0000313" key="2">
    <source>
        <dbReference type="EMBL" id="OMH39868.1"/>
    </source>
</evidence>
<keyword evidence="1" id="KW-0472">Membrane</keyword>
<dbReference type="EMBL" id="MOEN01000043">
    <property type="protein sequence ID" value="OMH39868.1"/>
    <property type="molecule type" value="Genomic_DNA"/>
</dbReference>
<gene>
    <name evidence="2" type="ORF">BLW93_08270</name>
</gene>
<name>A0A1R1MJ84_9BACT</name>
<dbReference type="Gene3D" id="6.10.340.10">
    <property type="match status" value="1"/>
</dbReference>
<comment type="caution">
    <text evidence="2">The sequence shown here is derived from an EMBL/GenBank/DDBJ whole genome shotgun (WGS) entry which is preliminary data.</text>
</comment>
<reference evidence="2 3" key="1">
    <citation type="submission" date="2016-10" db="EMBL/GenBank/DDBJ databases">
        <title>Genome sequence of a sulfur-reducing bacterium Desulfurobacterium indicum K6013.</title>
        <authorList>
            <person name="Cao J."/>
            <person name="Shao Z."/>
            <person name="Alain K."/>
            <person name="Jebbar M."/>
        </authorList>
    </citation>
    <scope>NUCLEOTIDE SEQUENCE [LARGE SCALE GENOMIC DNA]</scope>
    <source>
        <strain evidence="2 3">K6013</strain>
    </source>
</reference>
<dbReference type="STRING" id="1914305.BLW93_08270"/>
<protein>
    <recommendedName>
        <fullName evidence="4">HAMP domain-containing protein</fullName>
    </recommendedName>
</protein>
<organism evidence="2 3">
    <name type="scientific">Desulfurobacterium indicum</name>
    <dbReference type="NCBI Taxonomy" id="1914305"/>
    <lineage>
        <taxon>Bacteria</taxon>
        <taxon>Pseudomonadati</taxon>
        <taxon>Aquificota</taxon>
        <taxon>Aquificia</taxon>
        <taxon>Desulfurobacteriales</taxon>
        <taxon>Desulfurobacteriaceae</taxon>
        <taxon>Desulfurobacterium</taxon>
    </lineage>
</organism>
<keyword evidence="1" id="KW-0812">Transmembrane</keyword>
<accession>A0A1R1MJ84</accession>
<feature type="transmembrane region" description="Helical" evidence="1">
    <location>
        <begin position="62"/>
        <end position="79"/>
    </location>
</feature>
<feature type="transmembrane region" description="Helical" evidence="1">
    <location>
        <begin position="20"/>
        <end position="42"/>
    </location>
</feature>
<dbReference type="OrthoDB" id="14718at2"/>
<keyword evidence="1" id="KW-1133">Transmembrane helix</keyword>
<dbReference type="AlphaFoldDB" id="A0A1R1MJ84"/>
<keyword evidence="3" id="KW-1185">Reference proteome</keyword>
<sequence>MKKKLLRLILFADLPTEIAFTLRMSLSFILVGLIFIFSGHYVAKKYLSNVPAVYDALRMYDVLVVILSLIVVGLIFLYSKIVAKDYKQIQEGIEKLSEGELDFKIEITPIADRAIIEIAKAIERLKASLKISLNLAKRGIRAK</sequence>
<dbReference type="RefSeq" id="WP_076713619.1">
    <property type="nucleotide sequence ID" value="NZ_MOEN01000043.1"/>
</dbReference>
<evidence type="ECO:0000313" key="3">
    <source>
        <dbReference type="Proteomes" id="UP000187408"/>
    </source>
</evidence>